<feature type="modified residue" description="N6-(pyridoxal phosphate)lysine" evidence="3">
    <location>
        <position position="184"/>
    </location>
</feature>
<keyword evidence="5" id="KW-0808">Transferase</keyword>
<dbReference type="AlphaFoldDB" id="A0A9D2HMW9"/>
<evidence type="ECO:0000313" key="5">
    <source>
        <dbReference type="EMBL" id="HJA78759.1"/>
    </source>
</evidence>
<dbReference type="GO" id="GO:0008483">
    <property type="term" value="F:transaminase activity"/>
    <property type="evidence" value="ECO:0007669"/>
    <property type="project" value="UniProtKB-KW"/>
</dbReference>
<proteinExistence type="inferred from homology"/>
<gene>
    <name evidence="5" type="ORF">H9784_04180</name>
</gene>
<evidence type="ECO:0000256" key="4">
    <source>
        <dbReference type="RuleBase" id="RU004508"/>
    </source>
</evidence>
<evidence type="ECO:0000256" key="2">
    <source>
        <dbReference type="PIRSR" id="PIRSR000390-1"/>
    </source>
</evidence>
<dbReference type="InterPro" id="IPR000653">
    <property type="entry name" value="DegT/StrS_aminotransferase"/>
</dbReference>
<evidence type="ECO:0000256" key="3">
    <source>
        <dbReference type="PIRSR" id="PIRSR000390-2"/>
    </source>
</evidence>
<protein>
    <submittedName>
        <fullName evidence="5">DegT/DnrJ/EryC1/StrS family aminotransferase</fullName>
    </submittedName>
</protein>
<dbReference type="InterPro" id="IPR015422">
    <property type="entry name" value="PyrdxlP-dep_Trfase_small"/>
</dbReference>
<feature type="active site" description="Proton acceptor" evidence="2">
    <location>
        <position position="184"/>
    </location>
</feature>
<reference evidence="5" key="2">
    <citation type="submission" date="2021-04" db="EMBL/GenBank/DDBJ databases">
        <authorList>
            <person name="Gilroy R."/>
        </authorList>
    </citation>
    <scope>NUCLEOTIDE SEQUENCE</scope>
    <source>
        <strain evidence="5">5032</strain>
    </source>
</reference>
<dbReference type="Proteomes" id="UP000823821">
    <property type="component" value="Unassembled WGS sequence"/>
</dbReference>
<dbReference type="InterPro" id="IPR015421">
    <property type="entry name" value="PyrdxlP-dep_Trfase_major"/>
</dbReference>
<dbReference type="Gene3D" id="3.40.640.10">
    <property type="entry name" value="Type I PLP-dependent aspartate aminotransferase-like (Major domain)"/>
    <property type="match status" value="1"/>
</dbReference>
<dbReference type="PANTHER" id="PTHR30244:SF34">
    <property type="entry name" value="DTDP-4-AMINO-4,6-DIDEOXYGALACTOSE TRANSAMINASE"/>
    <property type="match status" value="1"/>
</dbReference>
<dbReference type="Pfam" id="PF01041">
    <property type="entry name" value="DegT_DnrJ_EryC1"/>
    <property type="match status" value="1"/>
</dbReference>
<comment type="caution">
    <text evidence="5">The sequence shown here is derived from an EMBL/GenBank/DDBJ whole genome shotgun (WGS) entry which is preliminary data.</text>
</comment>
<dbReference type="GO" id="GO:0030170">
    <property type="term" value="F:pyridoxal phosphate binding"/>
    <property type="evidence" value="ECO:0007669"/>
    <property type="project" value="TreeGrafter"/>
</dbReference>
<dbReference type="CDD" id="cd00616">
    <property type="entry name" value="AHBA_syn"/>
    <property type="match status" value="1"/>
</dbReference>
<dbReference type="PANTHER" id="PTHR30244">
    <property type="entry name" value="TRANSAMINASE"/>
    <property type="match status" value="1"/>
</dbReference>
<sequence length="373" mass="40482">MKSFLPVCEPLLAGNELKYVTDAVSSGWISSAGSYVSAFEKAFAAYCGVRHGIAVCNGTVALHLALRALGVGPGDEVIIPDFTMIASALAVCYCGAKPVFVDADPETWNMDAAAVERRITPATRGIMAVHIFGNPCDMDALGQLADRHGLWLMEDAAEAHGASLRGRKAGGLSRIAAFSFFANKNITTGEGGMVVTDDDELAAACRYYKNMCFPLDAPRTYLHAHIGYNYRMSNLHAAIGLAQTERADAYKALRQAHGRQYRERLAAIPGIRLQQDTPDGENVYWMNGLVVTSAYGRSRDELLVHLREQGIDTRLFFNGMHRQPALKDFGCDGGSDYPVSDLLADNGFYLPSGSNLREADIDRVCDVIAAFAR</sequence>
<dbReference type="GO" id="GO:0000271">
    <property type="term" value="P:polysaccharide biosynthetic process"/>
    <property type="evidence" value="ECO:0007669"/>
    <property type="project" value="TreeGrafter"/>
</dbReference>
<organism evidence="5 6">
    <name type="scientific">Candidatus Desulfovibrio intestinavium</name>
    <dbReference type="NCBI Taxonomy" id="2838534"/>
    <lineage>
        <taxon>Bacteria</taxon>
        <taxon>Pseudomonadati</taxon>
        <taxon>Thermodesulfobacteriota</taxon>
        <taxon>Desulfovibrionia</taxon>
        <taxon>Desulfovibrionales</taxon>
        <taxon>Desulfovibrionaceae</taxon>
        <taxon>Desulfovibrio</taxon>
    </lineage>
</organism>
<dbReference type="InterPro" id="IPR015424">
    <property type="entry name" value="PyrdxlP-dep_Trfase"/>
</dbReference>
<comment type="similarity">
    <text evidence="1 4">Belongs to the DegT/DnrJ/EryC1 family.</text>
</comment>
<keyword evidence="3 4" id="KW-0663">Pyridoxal phosphate</keyword>
<name>A0A9D2HMW9_9BACT</name>
<dbReference type="EMBL" id="DWZD01000028">
    <property type="protein sequence ID" value="HJA78759.1"/>
    <property type="molecule type" value="Genomic_DNA"/>
</dbReference>
<dbReference type="SUPFAM" id="SSF53383">
    <property type="entry name" value="PLP-dependent transferases"/>
    <property type="match status" value="1"/>
</dbReference>
<evidence type="ECO:0000256" key="1">
    <source>
        <dbReference type="ARBA" id="ARBA00037999"/>
    </source>
</evidence>
<reference evidence="5" key="1">
    <citation type="journal article" date="2021" name="PeerJ">
        <title>Extensive microbial diversity within the chicken gut microbiome revealed by metagenomics and culture.</title>
        <authorList>
            <person name="Gilroy R."/>
            <person name="Ravi A."/>
            <person name="Getino M."/>
            <person name="Pursley I."/>
            <person name="Horton D.L."/>
            <person name="Alikhan N.F."/>
            <person name="Baker D."/>
            <person name="Gharbi K."/>
            <person name="Hall N."/>
            <person name="Watson M."/>
            <person name="Adriaenssens E.M."/>
            <person name="Foster-Nyarko E."/>
            <person name="Jarju S."/>
            <person name="Secka A."/>
            <person name="Antonio M."/>
            <person name="Oren A."/>
            <person name="Chaudhuri R.R."/>
            <person name="La Ragione R."/>
            <person name="Hildebrand F."/>
            <person name="Pallen M.J."/>
        </authorList>
    </citation>
    <scope>NUCLEOTIDE SEQUENCE</scope>
    <source>
        <strain evidence="5">5032</strain>
    </source>
</reference>
<keyword evidence="5" id="KW-0032">Aminotransferase</keyword>
<dbReference type="Gene3D" id="3.90.1150.10">
    <property type="entry name" value="Aspartate Aminotransferase, domain 1"/>
    <property type="match status" value="1"/>
</dbReference>
<dbReference type="PIRSF" id="PIRSF000390">
    <property type="entry name" value="PLP_StrS"/>
    <property type="match status" value="1"/>
</dbReference>
<evidence type="ECO:0000313" key="6">
    <source>
        <dbReference type="Proteomes" id="UP000823821"/>
    </source>
</evidence>
<accession>A0A9D2HMW9</accession>